<evidence type="ECO:0000313" key="2">
    <source>
        <dbReference type="Proteomes" id="UP000298030"/>
    </source>
</evidence>
<reference evidence="1 2" key="1">
    <citation type="journal article" date="2019" name="Nat. Ecol. Evol.">
        <title>Megaphylogeny resolves global patterns of mushroom evolution.</title>
        <authorList>
            <person name="Varga T."/>
            <person name="Krizsan K."/>
            <person name="Foldi C."/>
            <person name="Dima B."/>
            <person name="Sanchez-Garcia M."/>
            <person name="Sanchez-Ramirez S."/>
            <person name="Szollosi G.J."/>
            <person name="Szarkandi J.G."/>
            <person name="Papp V."/>
            <person name="Albert L."/>
            <person name="Andreopoulos W."/>
            <person name="Angelini C."/>
            <person name="Antonin V."/>
            <person name="Barry K.W."/>
            <person name="Bougher N.L."/>
            <person name="Buchanan P."/>
            <person name="Buyck B."/>
            <person name="Bense V."/>
            <person name="Catcheside P."/>
            <person name="Chovatia M."/>
            <person name="Cooper J."/>
            <person name="Damon W."/>
            <person name="Desjardin D."/>
            <person name="Finy P."/>
            <person name="Geml J."/>
            <person name="Haridas S."/>
            <person name="Hughes K."/>
            <person name="Justo A."/>
            <person name="Karasinski D."/>
            <person name="Kautmanova I."/>
            <person name="Kiss B."/>
            <person name="Kocsube S."/>
            <person name="Kotiranta H."/>
            <person name="LaButti K.M."/>
            <person name="Lechner B.E."/>
            <person name="Liimatainen K."/>
            <person name="Lipzen A."/>
            <person name="Lukacs Z."/>
            <person name="Mihaltcheva S."/>
            <person name="Morgado L.N."/>
            <person name="Niskanen T."/>
            <person name="Noordeloos M.E."/>
            <person name="Ohm R.A."/>
            <person name="Ortiz-Santana B."/>
            <person name="Ovrebo C."/>
            <person name="Racz N."/>
            <person name="Riley R."/>
            <person name="Savchenko A."/>
            <person name="Shiryaev A."/>
            <person name="Soop K."/>
            <person name="Spirin V."/>
            <person name="Szebenyi C."/>
            <person name="Tomsovsky M."/>
            <person name="Tulloss R.E."/>
            <person name="Uehling J."/>
            <person name="Grigoriev I.V."/>
            <person name="Vagvolgyi C."/>
            <person name="Papp T."/>
            <person name="Martin F.M."/>
            <person name="Miettinen O."/>
            <person name="Hibbett D.S."/>
            <person name="Nagy L.G."/>
        </authorList>
    </citation>
    <scope>NUCLEOTIDE SEQUENCE [LARGE SCALE GENOMIC DNA]</scope>
    <source>
        <strain evidence="1 2">FP101781</strain>
    </source>
</reference>
<protein>
    <submittedName>
        <fullName evidence="1">Uncharacterized protein</fullName>
    </submittedName>
</protein>
<sequence>MPKREIDYTSPDSHRRHDLLPEIMGKIFQLTALDKEGYTIRSQVLSLCLVSRFWYDAALLDHQLWGRIVLTKASNKQQSYETALAWLNKAPAAFRALKADYFPDDSDPSCECLEDIENTGMYSPTACDDDFHVLSALAASGRWGTVRSSGSGGQVVSMRR</sequence>
<comment type="caution">
    <text evidence="1">The sequence shown here is derived from an EMBL/GenBank/DDBJ whole genome shotgun (WGS) entry which is preliminary data.</text>
</comment>
<dbReference type="AlphaFoldDB" id="A0A4Y7SQ81"/>
<proteinExistence type="predicted"/>
<dbReference type="EMBL" id="QPFP01000071">
    <property type="protein sequence ID" value="TEB24027.1"/>
    <property type="molecule type" value="Genomic_DNA"/>
</dbReference>
<gene>
    <name evidence="1" type="ORF">FA13DRAFT_1393573</name>
</gene>
<evidence type="ECO:0000313" key="1">
    <source>
        <dbReference type="EMBL" id="TEB24027.1"/>
    </source>
</evidence>
<accession>A0A4Y7SQ81</accession>
<keyword evidence="2" id="KW-1185">Reference proteome</keyword>
<dbReference type="OrthoDB" id="3122113at2759"/>
<organism evidence="1 2">
    <name type="scientific">Coprinellus micaceus</name>
    <name type="common">Glistening ink-cap mushroom</name>
    <name type="synonym">Coprinus micaceus</name>
    <dbReference type="NCBI Taxonomy" id="71717"/>
    <lineage>
        <taxon>Eukaryota</taxon>
        <taxon>Fungi</taxon>
        <taxon>Dikarya</taxon>
        <taxon>Basidiomycota</taxon>
        <taxon>Agaricomycotina</taxon>
        <taxon>Agaricomycetes</taxon>
        <taxon>Agaricomycetidae</taxon>
        <taxon>Agaricales</taxon>
        <taxon>Agaricineae</taxon>
        <taxon>Psathyrellaceae</taxon>
        <taxon>Coprinellus</taxon>
    </lineage>
</organism>
<dbReference type="Proteomes" id="UP000298030">
    <property type="component" value="Unassembled WGS sequence"/>
</dbReference>
<name>A0A4Y7SQ81_COPMI</name>